<protein>
    <submittedName>
        <fullName evidence="3">Probable serine/threonine-protein kinase yakA isoform X1</fullName>
    </submittedName>
</protein>
<keyword evidence="2" id="KW-1185">Reference proteome</keyword>
<feature type="compositionally biased region" description="Low complexity" evidence="1">
    <location>
        <begin position="149"/>
        <end position="174"/>
    </location>
</feature>
<organism evidence="2 3">
    <name type="scientific">Drosophila albomicans</name>
    <name type="common">Fruit fly</name>
    <dbReference type="NCBI Taxonomy" id="7291"/>
    <lineage>
        <taxon>Eukaryota</taxon>
        <taxon>Metazoa</taxon>
        <taxon>Ecdysozoa</taxon>
        <taxon>Arthropoda</taxon>
        <taxon>Hexapoda</taxon>
        <taxon>Insecta</taxon>
        <taxon>Pterygota</taxon>
        <taxon>Neoptera</taxon>
        <taxon>Endopterygota</taxon>
        <taxon>Diptera</taxon>
        <taxon>Brachycera</taxon>
        <taxon>Muscomorpha</taxon>
        <taxon>Ephydroidea</taxon>
        <taxon>Drosophilidae</taxon>
        <taxon>Drosophila</taxon>
    </lineage>
</organism>
<feature type="compositionally biased region" description="Low complexity" evidence="1">
    <location>
        <begin position="1"/>
        <end position="13"/>
    </location>
</feature>
<dbReference type="GO" id="GO:0016301">
    <property type="term" value="F:kinase activity"/>
    <property type="evidence" value="ECO:0007669"/>
    <property type="project" value="UniProtKB-KW"/>
</dbReference>
<feature type="region of interest" description="Disordered" evidence="1">
    <location>
        <begin position="149"/>
        <end position="179"/>
    </location>
</feature>
<sequence>MRANPANAAASAAVKTPQQLINPTQGSSNDTRSPQVWNTMQLHQRHRDPILNTRDNPHNRRSSSAPSGGSRDCQRGADKFCHTVQPTNHNYLGLQPNEKPCCGKAATNNNSSNNESQRLETSYQMNKSSGIGMNYGDWQRQQQMQQLQAQQQQQQRQHQEQFQQQQQQRQQQMRSMRRDEFDDFEPALNSTMMEPHYQGNAGRRLQRSMYCQPQQQQQHLQQLPQQQLQQQQLQQQQLQQQQLQQQPSPYRTQAQQQAYRACCMPQQPTSVPSQATQQRMQYPDMPCQIQHDLSDTYNETSYMQLPQGAQQMQQQQSTTQQVTFREPSQASSGYRTGTIYQSNLSMNQSSLEQSPNLTSKKSPSCQDNAAEAKSSRSLTPLSQMKHEDLIVHRAETLFFESLVLDSNCPGVIQSSLSGKDNFNDHAFHIAFGDQVPNEPKPVDPITMLEAIKLRIDHERAEIHKKCRVERVESELDIRQRKHKDHQHEEHSKRSARSDSESYYYKGKNAKKKSRGQQEITPQELLSEDIDRHFRCKHKSDVNDGIYAFLKAENDYSSSVGHASKNFSANVNSHESHFLGLPIKMRIYNATTWPVD</sequence>
<feature type="region of interest" description="Disordered" evidence="1">
    <location>
        <begin position="347"/>
        <end position="380"/>
    </location>
</feature>
<evidence type="ECO:0000313" key="3">
    <source>
        <dbReference type="RefSeq" id="XP_051861771.1"/>
    </source>
</evidence>
<reference evidence="3" key="1">
    <citation type="submission" date="2025-08" db="UniProtKB">
        <authorList>
            <consortium name="RefSeq"/>
        </authorList>
    </citation>
    <scope>IDENTIFICATION</scope>
    <source>
        <strain evidence="3">15112-1751.03</strain>
        <tissue evidence="3">Whole Adult</tissue>
    </source>
</reference>
<evidence type="ECO:0000313" key="2">
    <source>
        <dbReference type="Proteomes" id="UP000515160"/>
    </source>
</evidence>
<evidence type="ECO:0000256" key="1">
    <source>
        <dbReference type="SAM" id="MobiDB-lite"/>
    </source>
</evidence>
<feature type="compositionally biased region" description="Low complexity" evidence="1">
    <location>
        <begin position="308"/>
        <end position="323"/>
    </location>
</feature>
<dbReference type="RefSeq" id="XP_051861771.1">
    <property type="nucleotide sequence ID" value="XM_052005811.1"/>
</dbReference>
<feature type="region of interest" description="Disordered" evidence="1">
    <location>
        <begin position="1"/>
        <end position="74"/>
    </location>
</feature>
<dbReference type="AlphaFoldDB" id="A0A9C6T5F2"/>
<feature type="compositionally biased region" description="Polar residues" evidence="1">
    <location>
        <begin position="326"/>
        <end position="335"/>
    </location>
</feature>
<gene>
    <name evidence="3" type="primary">LOC117572529</name>
</gene>
<feature type="region of interest" description="Disordered" evidence="1">
    <location>
        <begin position="477"/>
        <end position="520"/>
    </location>
</feature>
<dbReference type="Proteomes" id="UP000515160">
    <property type="component" value="Chromosome 3"/>
</dbReference>
<feature type="compositionally biased region" description="Basic and acidic residues" evidence="1">
    <location>
        <begin position="485"/>
        <end position="499"/>
    </location>
</feature>
<proteinExistence type="predicted"/>
<dbReference type="GeneID" id="117572529"/>
<accession>A0A9C6T5F2</accession>
<name>A0A9C6T5F2_DROAB</name>
<feature type="compositionally biased region" description="Polar residues" evidence="1">
    <location>
        <begin position="347"/>
        <end position="367"/>
    </location>
</feature>
<feature type="region of interest" description="Disordered" evidence="1">
    <location>
        <begin position="308"/>
        <end position="335"/>
    </location>
</feature>
<feature type="compositionally biased region" description="Polar residues" evidence="1">
    <location>
        <begin position="16"/>
        <end position="42"/>
    </location>
</feature>
<feature type="compositionally biased region" description="Low complexity" evidence="1">
    <location>
        <begin position="62"/>
        <end position="71"/>
    </location>
</feature>
<dbReference type="OrthoDB" id="8062712at2759"/>
<keyword evidence="3" id="KW-0808">Transferase</keyword>
<keyword evidence="3" id="KW-0418">Kinase</keyword>